<dbReference type="Proteomes" id="UP000178615">
    <property type="component" value="Unassembled WGS sequence"/>
</dbReference>
<organism evidence="6 7">
    <name type="scientific">candidate division WWE3 bacterium RBG_19FT_COMBO_34_6</name>
    <dbReference type="NCBI Taxonomy" id="1802612"/>
    <lineage>
        <taxon>Bacteria</taxon>
        <taxon>Katanobacteria</taxon>
    </lineage>
</organism>
<dbReference type="InterPro" id="IPR001706">
    <property type="entry name" value="Ribosomal_bL35"/>
</dbReference>
<evidence type="ECO:0000256" key="2">
    <source>
        <dbReference type="ARBA" id="ARBA00022980"/>
    </source>
</evidence>
<dbReference type="GO" id="GO:0003735">
    <property type="term" value="F:structural constituent of ribosome"/>
    <property type="evidence" value="ECO:0007669"/>
    <property type="project" value="InterPro"/>
</dbReference>
<reference evidence="6 7" key="1">
    <citation type="journal article" date="2016" name="Nat. Commun.">
        <title>Thousands of microbial genomes shed light on interconnected biogeochemical processes in an aquifer system.</title>
        <authorList>
            <person name="Anantharaman K."/>
            <person name="Brown C.T."/>
            <person name="Hug L.A."/>
            <person name="Sharon I."/>
            <person name="Castelle C.J."/>
            <person name="Probst A.J."/>
            <person name="Thomas B.C."/>
            <person name="Singh A."/>
            <person name="Wilkins M.J."/>
            <person name="Karaoz U."/>
            <person name="Brodie E.L."/>
            <person name="Williams K.H."/>
            <person name="Hubbard S.S."/>
            <person name="Banfield J.F."/>
        </authorList>
    </citation>
    <scope>NUCLEOTIDE SEQUENCE [LARGE SCALE GENOMIC DNA]</scope>
</reference>
<evidence type="ECO:0000256" key="5">
    <source>
        <dbReference type="RuleBase" id="RU000568"/>
    </source>
</evidence>
<accession>A0A1F4UL14</accession>
<dbReference type="SUPFAM" id="SSF143034">
    <property type="entry name" value="L35p-like"/>
    <property type="match status" value="1"/>
</dbReference>
<keyword evidence="3 4" id="KW-0687">Ribonucleoprotein</keyword>
<dbReference type="GO" id="GO:0006412">
    <property type="term" value="P:translation"/>
    <property type="evidence" value="ECO:0007669"/>
    <property type="project" value="UniProtKB-UniRule"/>
</dbReference>
<evidence type="ECO:0000313" key="6">
    <source>
        <dbReference type="EMBL" id="OGC45661.1"/>
    </source>
</evidence>
<comment type="caution">
    <text evidence="6">The sequence shown here is derived from an EMBL/GenBank/DDBJ whole genome shotgun (WGS) entry which is preliminary data.</text>
</comment>
<dbReference type="Gene3D" id="4.10.410.60">
    <property type="match status" value="1"/>
</dbReference>
<keyword evidence="2 4" id="KW-0689">Ribosomal protein</keyword>
<dbReference type="PRINTS" id="PR00064">
    <property type="entry name" value="RIBOSOMALL35"/>
</dbReference>
<protein>
    <recommendedName>
        <fullName evidence="4">Large ribosomal subunit protein bL35</fullName>
    </recommendedName>
</protein>
<dbReference type="InterPro" id="IPR037229">
    <property type="entry name" value="Ribosomal_bL35_sf"/>
</dbReference>
<dbReference type="InterPro" id="IPR021137">
    <property type="entry name" value="Ribosomal_bL35-like"/>
</dbReference>
<name>A0A1F4UL14_UNCKA</name>
<evidence type="ECO:0000256" key="3">
    <source>
        <dbReference type="ARBA" id="ARBA00023274"/>
    </source>
</evidence>
<comment type="similarity">
    <text evidence="1 4 5">Belongs to the bacterial ribosomal protein bL35 family.</text>
</comment>
<dbReference type="AlphaFoldDB" id="A0A1F4UL14"/>
<evidence type="ECO:0000256" key="4">
    <source>
        <dbReference type="HAMAP-Rule" id="MF_00514"/>
    </source>
</evidence>
<dbReference type="Pfam" id="PF01632">
    <property type="entry name" value="Ribosomal_L35p"/>
    <property type="match status" value="1"/>
</dbReference>
<sequence>MGKLKTKKTLLKRIRITKNGKIVRKQIGIGHLKVKWSSKRKFRKAKKLVQKNKGHIKKLKRLLGNHV</sequence>
<dbReference type="EMBL" id="MEUV01000024">
    <property type="protein sequence ID" value="OGC45661.1"/>
    <property type="molecule type" value="Genomic_DNA"/>
</dbReference>
<evidence type="ECO:0000256" key="1">
    <source>
        <dbReference type="ARBA" id="ARBA00006598"/>
    </source>
</evidence>
<proteinExistence type="inferred from homology"/>
<dbReference type="GO" id="GO:1990904">
    <property type="term" value="C:ribonucleoprotein complex"/>
    <property type="evidence" value="ECO:0007669"/>
    <property type="project" value="UniProtKB-KW"/>
</dbReference>
<dbReference type="GO" id="GO:0005840">
    <property type="term" value="C:ribosome"/>
    <property type="evidence" value="ECO:0007669"/>
    <property type="project" value="UniProtKB-KW"/>
</dbReference>
<dbReference type="HAMAP" id="MF_00514">
    <property type="entry name" value="Ribosomal_bL35"/>
    <property type="match status" value="1"/>
</dbReference>
<gene>
    <name evidence="4" type="primary">rpmI</name>
    <name evidence="6" type="ORF">A2V49_02960</name>
</gene>
<evidence type="ECO:0000313" key="7">
    <source>
        <dbReference type="Proteomes" id="UP000178615"/>
    </source>
</evidence>